<dbReference type="Proteomes" id="UP000662814">
    <property type="component" value="Chromosome"/>
</dbReference>
<feature type="transmembrane region" description="Helical" evidence="1">
    <location>
        <begin position="89"/>
        <end position="108"/>
    </location>
</feature>
<feature type="transmembrane region" description="Helical" evidence="1">
    <location>
        <begin position="24"/>
        <end position="43"/>
    </location>
</feature>
<evidence type="ECO:0000313" key="2">
    <source>
        <dbReference type="EMBL" id="QPZ39507.1"/>
    </source>
</evidence>
<protein>
    <recommendedName>
        <fullName evidence="4">Integral membrane protein</fullName>
    </recommendedName>
</protein>
<sequence length="313" mass="31872">MSQIPDAATSERSATTAPPWQRRVASAVVAVVARFLGLGLVFSGGASVLTGGAGNERFGSADWVSICAGLVLIAISAATMIVSTSGMIIVSAIEILVSIPAIVIPFSIGSRDVHPVNWSRGVYEVVFPDGAELAGVATASGFVLVLGCVSLATALGHRERRRSGSHVSPLGRIIAMGASIILSVPGAALVWAGGYQLSIEYHVFASTDVSVGSVIMIIAGGFLCAAVAAASRLSAAALYAFGLFWVTMWVAFGAFLSSATPETVPIIPVWATTTAVAWCLCGFSAVLAVFLLTSGVVARVVALSLRGSTSAAT</sequence>
<keyword evidence="3" id="KW-1185">Reference proteome</keyword>
<feature type="transmembrane region" description="Helical" evidence="1">
    <location>
        <begin position="133"/>
        <end position="152"/>
    </location>
</feature>
<name>A0ABX6YLB7_9MICO</name>
<proteinExistence type="predicted"/>
<organism evidence="2 3">
    <name type="scientific">Paramicrobacterium chengjingii</name>
    <dbReference type="NCBI Taxonomy" id="2769067"/>
    <lineage>
        <taxon>Bacteria</taxon>
        <taxon>Bacillati</taxon>
        <taxon>Actinomycetota</taxon>
        <taxon>Actinomycetes</taxon>
        <taxon>Micrococcales</taxon>
        <taxon>Microbacteriaceae</taxon>
        <taxon>Paramicrobacterium</taxon>
    </lineage>
</organism>
<evidence type="ECO:0000256" key="1">
    <source>
        <dbReference type="SAM" id="Phobius"/>
    </source>
</evidence>
<keyword evidence="1" id="KW-1133">Transmembrane helix</keyword>
<dbReference type="EMBL" id="CP061169">
    <property type="protein sequence ID" value="QPZ39507.1"/>
    <property type="molecule type" value="Genomic_DNA"/>
</dbReference>
<dbReference type="RefSeq" id="WP_166988951.1">
    <property type="nucleotide sequence ID" value="NZ_CP061169.1"/>
</dbReference>
<accession>A0ABX6YLB7</accession>
<evidence type="ECO:0008006" key="4">
    <source>
        <dbReference type="Google" id="ProtNLM"/>
    </source>
</evidence>
<feature type="transmembrane region" description="Helical" evidence="1">
    <location>
        <begin position="63"/>
        <end position="82"/>
    </location>
</feature>
<feature type="transmembrane region" description="Helical" evidence="1">
    <location>
        <begin position="275"/>
        <end position="298"/>
    </location>
</feature>
<feature type="transmembrane region" description="Helical" evidence="1">
    <location>
        <begin position="209"/>
        <end position="229"/>
    </location>
</feature>
<feature type="transmembrane region" description="Helical" evidence="1">
    <location>
        <begin position="236"/>
        <end position="255"/>
    </location>
</feature>
<keyword evidence="1" id="KW-0812">Transmembrane</keyword>
<feature type="transmembrane region" description="Helical" evidence="1">
    <location>
        <begin position="173"/>
        <end position="197"/>
    </location>
</feature>
<evidence type="ECO:0000313" key="3">
    <source>
        <dbReference type="Proteomes" id="UP000662814"/>
    </source>
</evidence>
<gene>
    <name evidence="2" type="ORF">HCR76_05475</name>
</gene>
<reference evidence="2 3" key="1">
    <citation type="submission" date="2020-12" db="EMBL/GenBank/DDBJ databases">
        <title>Microbacterium sp. HY060.</title>
        <authorList>
            <person name="Zhou J."/>
        </authorList>
    </citation>
    <scope>NUCLEOTIDE SEQUENCE [LARGE SCALE GENOMIC DNA]</scope>
    <source>
        <strain evidence="2 3">HY60</strain>
    </source>
</reference>
<keyword evidence="1" id="KW-0472">Membrane</keyword>